<evidence type="ECO:0000256" key="8">
    <source>
        <dbReference type="RuleBase" id="RU004506"/>
    </source>
</evidence>
<reference evidence="10 11" key="1">
    <citation type="journal article" date="2015" name="BMC Genomics">
        <title>Comparative genomics of Fructobacillus spp. and Leuconostoc spp. reveals niche-specific evolution of Fructobacillus spp.</title>
        <authorList>
            <person name="Endo A."/>
            <person name="Tanizawa Y."/>
            <person name="Tanaka N."/>
            <person name="Maeno S."/>
            <person name="Kumar H."/>
            <person name="Shiwa Y."/>
            <person name="Okada S."/>
            <person name="Yoshikawa H."/>
            <person name="Dicks L."/>
            <person name="Nakagawa J."/>
            <person name="Arita M."/>
        </authorList>
    </citation>
    <scope>NUCLEOTIDE SEQUENCE [LARGE SCALE GENOMIC DNA]</scope>
    <source>
        <strain evidence="10 11">DSM 15468</strain>
    </source>
</reference>
<comment type="function">
    <text evidence="8">Catalyzes the removal of elemental sulfur and selenium atoms from L-cysteine, L-cystine, L-selenocysteine, and L-selenocystine to produce L-alanine.</text>
</comment>
<dbReference type="GO" id="GO:0031071">
    <property type="term" value="F:cysteine desulfurase activity"/>
    <property type="evidence" value="ECO:0007669"/>
    <property type="project" value="UniProtKB-UniRule"/>
</dbReference>
<accession>A0A3F3GS28</accession>
<evidence type="ECO:0000256" key="5">
    <source>
        <dbReference type="ARBA" id="ARBA00022898"/>
    </source>
</evidence>
<feature type="domain" description="Aminotransferase class V" evidence="9">
    <location>
        <begin position="22"/>
        <end position="393"/>
    </location>
</feature>
<dbReference type="STRING" id="220714.SAMN05660469_0399"/>
<dbReference type="Gene3D" id="3.90.1150.10">
    <property type="entry name" value="Aspartate Aminotransferase, domain 1"/>
    <property type="match status" value="1"/>
</dbReference>
<dbReference type="CDD" id="cd06453">
    <property type="entry name" value="SufS_like"/>
    <property type="match status" value="1"/>
</dbReference>
<comment type="cofactor">
    <cofactor evidence="1 7">
        <name>pyridoxal 5'-phosphate</name>
        <dbReference type="ChEBI" id="CHEBI:597326"/>
    </cofactor>
</comment>
<evidence type="ECO:0000256" key="6">
    <source>
        <dbReference type="ARBA" id="ARBA00050776"/>
    </source>
</evidence>
<sequence length="407" mass="44364">MMKTVRNDFPILNTQINGRPLTYLDGAATSQKPWPVLDAVQQYYLTENANVHRGVYTLSEVATKSYEGAREKVQNFLHAPSSRNIIFTRSTTESLNWLAQAYGPTVVGQGDEILLTYLEHHSNIVPWQVLAQRVGATLKYVKLTADGQIDLADFAQQLSPKTKIVSFAHVSNVLGTEAPVKEMARLAHQVGATVVVDGAQAVAHLPVDVLDLDVDFYAFSGHKMLAPTGIGVLYGKEVLLEQMPPAQYGGEMIEEVGLQSSTYQELPWRFEAGTPNIAGAVGLGAAIDYLEHLGMAAIAAKESDLMKTAIAELSTIPGLEIYGPVDPADRHGVLSFNISGVHPHDVATILDQAGVEVRAGHHCAQPLMRYLGQAATVRASFSFYNNQEDIVRLVQALKTVKEYFPND</sequence>
<dbReference type="GO" id="GO:0030170">
    <property type="term" value="F:pyridoxal phosphate binding"/>
    <property type="evidence" value="ECO:0007669"/>
    <property type="project" value="UniProtKB-UniRule"/>
</dbReference>
<dbReference type="InterPro" id="IPR015421">
    <property type="entry name" value="PyrdxlP-dep_Trfase_major"/>
</dbReference>
<protein>
    <recommendedName>
        <fullName evidence="3 8">Cysteine desulfurase</fullName>
        <ecNumber evidence="3 8">2.8.1.7</ecNumber>
    </recommendedName>
</protein>
<keyword evidence="11" id="KW-1185">Reference proteome</keyword>
<dbReference type="SUPFAM" id="SSF53383">
    <property type="entry name" value="PLP-dependent transferases"/>
    <property type="match status" value="1"/>
</dbReference>
<evidence type="ECO:0000256" key="1">
    <source>
        <dbReference type="ARBA" id="ARBA00001933"/>
    </source>
</evidence>
<evidence type="ECO:0000313" key="10">
    <source>
        <dbReference type="EMBL" id="GAP02446.1"/>
    </source>
</evidence>
<proteinExistence type="inferred from homology"/>
<dbReference type="AlphaFoldDB" id="A0A3F3GS28"/>
<name>A0A3F3GS28_9LACO</name>
<evidence type="ECO:0000259" key="9">
    <source>
        <dbReference type="Pfam" id="PF00266"/>
    </source>
</evidence>
<keyword evidence="5 8" id="KW-0663">Pyridoxal phosphate</keyword>
<dbReference type="NCBIfam" id="TIGR01979">
    <property type="entry name" value="sufS"/>
    <property type="match status" value="1"/>
</dbReference>
<keyword evidence="4 8" id="KW-0808">Transferase</keyword>
<dbReference type="PROSITE" id="PS00595">
    <property type="entry name" value="AA_TRANSFER_CLASS_5"/>
    <property type="match status" value="1"/>
</dbReference>
<dbReference type="InterPro" id="IPR015424">
    <property type="entry name" value="PyrdxlP-dep_Trfase"/>
</dbReference>
<dbReference type="GO" id="GO:0006534">
    <property type="term" value="P:cysteine metabolic process"/>
    <property type="evidence" value="ECO:0007669"/>
    <property type="project" value="UniProtKB-UniRule"/>
</dbReference>
<comment type="similarity">
    <text evidence="2 8">Belongs to the class-V pyridoxal-phosphate-dependent aminotransferase family. Csd subfamily.</text>
</comment>
<organism evidence="10 11">
    <name type="scientific">Fructobacillus pseudoficulneus</name>
    <dbReference type="NCBI Taxonomy" id="220714"/>
    <lineage>
        <taxon>Bacteria</taxon>
        <taxon>Bacillati</taxon>
        <taxon>Bacillota</taxon>
        <taxon>Bacilli</taxon>
        <taxon>Lactobacillales</taxon>
        <taxon>Lactobacillaceae</taxon>
        <taxon>Fructobacillus</taxon>
    </lineage>
</organism>
<dbReference type="EC" id="2.8.1.7" evidence="3 8"/>
<dbReference type="EMBL" id="DF968063">
    <property type="protein sequence ID" value="GAP02446.1"/>
    <property type="molecule type" value="Genomic_DNA"/>
</dbReference>
<keyword evidence="10" id="KW-0456">Lyase</keyword>
<dbReference type="Proteomes" id="UP000061227">
    <property type="component" value="Unassembled WGS sequence"/>
</dbReference>
<dbReference type="Pfam" id="PF00266">
    <property type="entry name" value="Aminotran_5"/>
    <property type="match status" value="1"/>
</dbReference>
<dbReference type="Gene3D" id="3.40.640.10">
    <property type="entry name" value="Type I PLP-dependent aspartate aminotransferase-like (Major domain)"/>
    <property type="match status" value="1"/>
</dbReference>
<dbReference type="InterPro" id="IPR020578">
    <property type="entry name" value="Aminotrans_V_PyrdxlP_BS"/>
</dbReference>
<evidence type="ECO:0000256" key="2">
    <source>
        <dbReference type="ARBA" id="ARBA00010447"/>
    </source>
</evidence>
<gene>
    <name evidence="10" type="ORF">FPFC_013270</name>
</gene>
<dbReference type="InterPro" id="IPR010970">
    <property type="entry name" value="Cys_dSase_SufS"/>
</dbReference>
<evidence type="ECO:0000313" key="11">
    <source>
        <dbReference type="Proteomes" id="UP000061227"/>
    </source>
</evidence>
<dbReference type="PANTHER" id="PTHR43586:SF8">
    <property type="entry name" value="CYSTEINE DESULFURASE 1, CHLOROPLASTIC"/>
    <property type="match status" value="1"/>
</dbReference>
<evidence type="ECO:0000256" key="3">
    <source>
        <dbReference type="ARBA" id="ARBA00012239"/>
    </source>
</evidence>
<evidence type="ECO:0000256" key="4">
    <source>
        <dbReference type="ARBA" id="ARBA00022679"/>
    </source>
</evidence>
<dbReference type="InterPro" id="IPR000192">
    <property type="entry name" value="Aminotrans_V_dom"/>
</dbReference>
<dbReference type="GO" id="GO:0016829">
    <property type="term" value="F:lyase activity"/>
    <property type="evidence" value="ECO:0007669"/>
    <property type="project" value="UniProtKB-KW"/>
</dbReference>
<dbReference type="InterPro" id="IPR015422">
    <property type="entry name" value="PyrdxlP-dep_Trfase_small"/>
</dbReference>
<comment type="catalytic activity">
    <reaction evidence="6 8">
        <text>(sulfur carrier)-H + L-cysteine = (sulfur carrier)-SH + L-alanine</text>
        <dbReference type="Rhea" id="RHEA:43892"/>
        <dbReference type="Rhea" id="RHEA-COMP:14737"/>
        <dbReference type="Rhea" id="RHEA-COMP:14739"/>
        <dbReference type="ChEBI" id="CHEBI:29917"/>
        <dbReference type="ChEBI" id="CHEBI:35235"/>
        <dbReference type="ChEBI" id="CHEBI:57972"/>
        <dbReference type="ChEBI" id="CHEBI:64428"/>
        <dbReference type="EC" id="2.8.1.7"/>
    </reaction>
</comment>
<dbReference type="PANTHER" id="PTHR43586">
    <property type="entry name" value="CYSTEINE DESULFURASE"/>
    <property type="match status" value="1"/>
</dbReference>
<evidence type="ECO:0000256" key="7">
    <source>
        <dbReference type="RuleBase" id="RU004504"/>
    </source>
</evidence>